<dbReference type="SUPFAM" id="SSF52279">
    <property type="entry name" value="Beta-D-glucan exohydrolase, C-terminal domain"/>
    <property type="match status" value="1"/>
</dbReference>
<dbReference type="InterPro" id="IPR017853">
    <property type="entry name" value="GH"/>
</dbReference>
<keyword evidence="4 8" id="KW-0378">Hydrolase</keyword>
<organism evidence="8 9">
    <name type="scientific">Pontibacter qinzhouensis</name>
    <dbReference type="NCBI Taxonomy" id="2603253"/>
    <lineage>
        <taxon>Bacteria</taxon>
        <taxon>Pseudomonadati</taxon>
        <taxon>Bacteroidota</taxon>
        <taxon>Cytophagia</taxon>
        <taxon>Cytophagales</taxon>
        <taxon>Hymenobacteraceae</taxon>
        <taxon>Pontibacter</taxon>
    </lineage>
</organism>
<evidence type="ECO:0000313" key="8">
    <source>
        <dbReference type="EMBL" id="TXK45799.1"/>
    </source>
</evidence>
<gene>
    <name evidence="8" type="ORF">FVR03_11950</name>
</gene>
<evidence type="ECO:0000256" key="5">
    <source>
        <dbReference type="ARBA" id="ARBA00023295"/>
    </source>
</evidence>
<dbReference type="InterPro" id="IPR036881">
    <property type="entry name" value="Glyco_hydro_3_C_sf"/>
</dbReference>
<evidence type="ECO:0000256" key="1">
    <source>
        <dbReference type="ARBA" id="ARBA00001231"/>
    </source>
</evidence>
<proteinExistence type="inferred from homology"/>
<dbReference type="RefSeq" id="WP_147921983.1">
    <property type="nucleotide sequence ID" value="NZ_VRTY01000040.1"/>
</dbReference>
<comment type="caution">
    <text evidence="8">The sequence shown here is derived from an EMBL/GenBank/DDBJ whole genome shotgun (WGS) entry which is preliminary data.</text>
</comment>
<feature type="domain" description="Glycoside hydrolase family 3 C-terminal" evidence="7">
    <location>
        <begin position="441"/>
        <end position="602"/>
    </location>
</feature>
<dbReference type="GO" id="GO:0005975">
    <property type="term" value="P:carbohydrate metabolic process"/>
    <property type="evidence" value="ECO:0007669"/>
    <property type="project" value="InterPro"/>
</dbReference>
<dbReference type="InterPro" id="IPR050226">
    <property type="entry name" value="NagZ_Beta-hexosaminidase"/>
</dbReference>
<dbReference type="PANTHER" id="PTHR30480">
    <property type="entry name" value="BETA-HEXOSAMINIDASE-RELATED"/>
    <property type="match status" value="1"/>
</dbReference>
<dbReference type="PROSITE" id="PS51257">
    <property type="entry name" value="PROKAR_LIPOPROTEIN"/>
    <property type="match status" value="1"/>
</dbReference>
<name>A0A5C8K7Q5_9BACT</name>
<keyword evidence="5" id="KW-0326">Glycosidase</keyword>
<dbReference type="InterPro" id="IPR001764">
    <property type="entry name" value="Glyco_hydro_3_N"/>
</dbReference>
<comment type="catalytic activity">
    <reaction evidence="1">
        <text>Hydrolysis of terminal non-reducing N-acetyl-D-hexosamine residues in N-acetyl-beta-D-hexosaminides.</text>
        <dbReference type="EC" id="3.2.1.52"/>
    </reaction>
</comment>
<evidence type="ECO:0000259" key="6">
    <source>
        <dbReference type="Pfam" id="PF00933"/>
    </source>
</evidence>
<dbReference type="PANTHER" id="PTHR30480:SF13">
    <property type="entry name" value="BETA-HEXOSAMINIDASE"/>
    <property type="match status" value="1"/>
</dbReference>
<sequence>MFLLNLKSGSEKVKTLQKWALGLLCVSSFLAGGCESAGTKKNVISKKIESIAILPPEKPRAGAVNLLDALENPSGWVDSVYNTLTLEERIGQLIVIEAFSNKGPKYEAEVLQLIQKHRIGGLIFFQGGPVRQAKLTNTYQAASKVPLLITMDAETGIGMRLDSTVQYPFQMMLGAVEDNGLVYRMGAEIGREFKRLGMHVNFAPVADINNNPNNPIISYRSFGENRLAVTAKSLAFMRGMQENGIIATAKHFPGHGDTDIDSHHDLPVIPFNRKRLDSLEMYPFRELIRNGIGGIMVAHMHIPQLDSTQNLPSTLSKPIVTDLLKNELGFKGLTFTDAMVMKGVTKFFPPGEAEARALIAGNDILERLNSVEKAVAAVKEAIENGELPLEEIEKRCKKMLAAKQWVGLDNYKPIELENLYKDLNPPEADSTNRAIAEAALTLLKNEKRMLPVRPRRNLKIATVSFGAIRPTAFQRELKKYAKTTDFVISRKANAKETKKLQQQLRSYDVVLVALYGPSIRPSNNLGYSAHTTALIHHLSISQKSFITLFDNPYTLSQFTGIHKSNGLLLAYQPHYHAQEAAAKLLFGGLPARGKLPVTVSDHFSYGDGISKDKPILP</sequence>
<dbReference type="SUPFAM" id="SSF51445">
    <property type="entry name" value="(Trans)glycosidases"/>
    <property type="match status" value="1"/>
</dbReference>
<dbReference type="InterPro" id="IPR002772">
    <property type="entry name" value="Glyco_hydro_3_C"/>
</dbReference>
<reference evidence="8 9" key="1">
    <citation type="submission" date="2019-08" db="EMBL/GenBank/DDBJ databases">
        <authorList>
            <person name="Shi S."/>
        </authorList>
    </citation>
    <scope>NUCLEOTIDE SEQUENCE [LARGE SCALE GENOMIC DNA]</scope>
    <source>
        <strain evidence="8 9">GY10130</strain>
    </source>
</reference>
<comment type="similarity">
    <text evidence="2">Belongs to the glycosyl hydrolase 3 family.</text>
</comment>
<keyword evidence="9" id="KW-1185">Reference proteome</keyword>
<dbReference type="AlphaFoldDB" id="A0A5C8K7Q5"/>
<dbReference type="Proteomes" id="UP000321926">
    <property type="component" value="Unassembled WGS sequence"/>
</dbReference>
<dbReference type="Gene3D" id="3.40.50.1700">
    <property type="entry name" value="Glycoside hydrolase family 3 C-terminal domain"/>
    <property type="match status" value="1"/>
</dbReference>
<accession>A0A5C8K7Q5</accession>
<evidence type="ECO:0000259" key="7">
    <source>
        <dbReference type="Pfam" id="PF01915"/>
    </source>
</evidence>
<protein>
    <recommendedName>
        <fullName evidence="3">beta-N-acetylhexosaminidase</fullName>
        <ecNumber evidence="3">3.2.1.52</ecNumber>
    </recommendedName>
</protein>
<evidence type="ECO:0000256" key="4">
    <source>
        <dbReference type="ARBA" id="ARBA00022801"/>
    </source>
</evidence>
<dbReference type="InterPro" id="IPR036962">
    <property type="entry name" value="Glyco_hydro_3_N_sf"/>
</dbReference>
<feature type="domain" description="Glycoside hydrolase family 3 N-terminal" evidence="6">
    <location>
        <begin position="85"/>
        <end position="400"/>
    </location>
</feature>
<dbReference type="Gene3D" id="3.20.20.300">
    <property type="entry name" value="Glycoside hydrolase, family 3, N-terminal domain"/>
    <property type="match status" value="1"/>
</dbReference>
<dbReference type="OrthoDB" id="9805821at2"/>
<dbReference type="EMBL" id="VRTY01000040">
    <property type="protein sequence ID" value="TXK45799.1"/>
    <property type="molecule type" value="Genomic_DNA"/>
</dbReference>
<dbReference type="GO" id="GO:0004563">
    <property type="term" value="F:beta-N-acetylhexosaminidase activity"/>
    <property type="evidence" value="ECO:0007669"/>
    <property type="project" value="UniProtKB-EC"/>
</dbReference>
<dbReference type="PRINTS" id="PR00133">
    <property type="entry name" value="GLHYDRLASE3"/>
</dbReference>
<evidence type="ECO:0000256" key="3">
    <source>
        <dbReference type="ARBA" id="ARBA00012663"/>
    </source>
</evidence>
<dbReference type="Pfam" id="PF01915">
    <property type="entry name" value="Glyco_hydro_3_C"/>
    <property type="match status" value="1"/>
</dbReference>
<evidence type="ECO:0000256" key="2">
    <source>
        <dbReference type="ARBA" id="ARBA00005336"/>
    </source>
</evidence>
<evidence type="ECO:0000313" key="9">
    <source>
        <dbReference type="Proteomes" id="UP000321926"/>
    </source>
</evidence>
<dbReference type="GO" id="GO:0009254">
    <property type="term" value="P:peptidoglycan turnover"/>
    <property type="evidence" value="ECO:0007669"/>
    <property type="project" value="TreeGrafter"/>
</dbReference>
<dbReference type="Pfam" id="PF00933">
    <property type="entry name" value="Glyco_hydro_3"/>
    <property type="match status" value="1"/>
</dbReference>
<dbReference type="EC" id="3.2.1.52" evidence="3"/>